<accession>A0A1Q5ZVE8</accession>
<evidence type="ECO:0000259" key="2">
    <source>
        <dbReference type="PROSITE" id="PS50110"/>
    </source>
</evidence>
<name>A0A1Q5ZVE8_9SPHI</name>
<dbReference type="AlphaFoldDB" id="A0A1Q5ZVE8"/>
<organism evidence="3 4">
    <name type="scientific">Mucilaginibacter polytrichastri</name>
    <dbReference type="NCBI Taxonomy" id="1302689"/>
    <lineage>
        <taxon>Bacteria</taxon>
        <taxon>Pseudomonadati</taxon>
        <taxon>Bacteroidota</taxon>
        <taxon>Sphingobacteriia</taxon>
        <taxon>Sphingobacteriales</taxon>
        <taxon>Sphingobacteriaceae</taxon>
        <taxon>Mucilaginibacter</taxon>
    </lineage>
</organism>
<dbReference type="Pfam" id="PF00072">
    <property type="entry name" value="Response_reg"/>
    <property type="match status" value="1"/>
</dbReference>
<dbReference type="Gene3D" id="3.40.50.2300">
    <property type="match status" value="1"/>
</dbReference>
<dbReference type="PANTHER" id="PTHR44520:SF2">
    <property type="entry name" value="RESPONSE REGULATOR RCP1"/>
    <property type="match status" value="1"/>
</dbReference>
<dbReference type="SUPFAM" id="SSF52172">
    <property type="entry name" value="CheY-like"/>
    <property type="match status" value="1"/>
</dbReference>
<dbReference type="InterPro" id="IPR011006">
    <property type="entry name" value="CheY-like_superfamily"/>
</dbReference>
<dbReference type="GO" id="GO:0000160">
    <property type="term" value="P:phosphorelay signal transduction system"/>
    <property type="evidence" value="ECO:0007669"/>
    <property type="project" value="InterPro"/>
</dbReference>
<dbReference type="PANTHER" id="PTHR44520">
    <property type="entry name" value="RESPONSE REGULATOR RCP1-RELATED"/>
    <property type="match status" value="1"/>
</dbReference>
<dbReference type="InterPro" id="IPR052893">
    <property type="entry name" value="TCS_response_regulator"/>
</dbReference>
<dbReference type="STRING" id="1302689.RG47T_1191"/>
<dbReference type="EMBL" id="MPPL01000001">
    <property type="protein sequence ID" value="OKS85745.1"/>
    <property type="molecule type" value="Genomic_DNA"/>
</dbReference>
<reference evidence="3 4" key="1">
    <citation type="submission" date="2016-11" db="EMBL/GenBank/DDBJ databases">
        <title>Whole Genome Sequencing of Mucilaginibacter polytrichastri RG4-7(T) isolated from the moss sample.</title>
        <authorList>
            <person name="Li Y."/>
        </authorList>
    </citation>
    <scope>NUCLEOTIDE SEQUENCE [LARGE SCALE GENOMIC DNA]</scope>
    <source>
        <strain evidence="3 4">RG4-7</strain>
    </source>
</reference>
<comment type="caution">
    <text evidence="1">Lacks conserved residue(s) required for the propagation of feature annotation.</text>
</comment>
<evidence type="ECO:0000313" key="3">
    <source>
        <dbReference type="EMBL" id="OKS85745.1"/>
    </source>
</evidence>
<proteinExistence type="predicted"/>
<evidence type="ECO:0000313" key="4">
    <source>
        <dbReference type="Proteomes" id="UP000186720"/>
    </source>
</evidence>
<dbReference type="PROSITE" id="PS50110">
    <property type="entry name" value="RESPONSE_REGULATORY"/>
    <property type="match status" value="1"/>
</dbReference>
<evidence type="ECO:0000256" key="1">
    <source>
        <dbReference type="PROSITE-ProRule" id="PRU00169"/>
    </source>
</evidence>
<gene>
    <name evidence="3" type="ORF">RG47T_1191</name>
</gene>
<feature type="domain" description="Response regulatory" evidence="2">
    <location>
        <begin position="1"/>
        <end position="65"/>
    </location>
</feature>
<keyword evidence="4" id="KW-1185">Reference proteome</keyword>
<comment type="caution">
    <text evidence="3">The sequence shown here is derived from an EMBL/GenBank/DDBJ whole genome shotgun (WGS) entry which is preliminary data.</text>
</comment>
<sequence length="75" mass="8892">MPKLNGIEFLKKIKMDEYRKNIPIIIFTTSSHYVEINECYRIGVAGYVLKPLKHIDYISNTQSMIEYWSCNEFVN</sequence>
<dbReference type="Proteomes" id="UP000186720">
    <property type="component" value="Unassembled WGS sequence"/>
</dbReference>
<dbReference type="InterPro" id="IPR001789">
    <property type="entry name" value="Sig_transdc_resp-reg_receiver"/>
</dbReference>
<protein>
    <recommendedName>
        <fullName evidence="2">Response regulatory domain-containing protein</fullName>
    </recommendedName>
</protein>